<comment type="caution">
    <text evidence="9">The sequence shown here is derived from an EMBL/GenBank/DDBJ whole genome shotgun (WGS) entry which is preliminary data.</text>
</comment>
<dbReference type="SUPFAM" id="SSF56349">
    <property type="entry name" value="DNA breaking-rejoining enzymes"/>
    <property type="match status" value="1"/>
</dbReference>
<dbReference type="InterPro" id="IPR002104">
    <property type="entry name" value="Integrase_catalytic"/>
</dbReference>
<dbReference type="Proteomes" id="UP000655830">
    <property type="component" value="Unassembled WGS sequence"/>
</dbReference>
<sequence length="337" mass="39053">MIPCLILLNLEKVGTLMTIQKSIHYFKASLESMQLSSHTIKAYLQDLAQWQAFVNIEALEDLSFEVLQEYLMHLQSTGLKPTSLRRKRVVLHRFLTFCYEKRLCDEKFYDYIDPIKMRKHKAPKEVLSTEEIEELFDYIDGQIAINEALLGTSNHYDYLYYCWIRNKLIVGILLYTGCRANEAVSLKKMDINIKNNTILLLAKGFKYNVVPIHPELLTLLKGYDEQIQLLKNVDILKVIDESIYMFPSRQDSGAHLATRTLHDLMLKLSGVLGRHIHAHLFRHTFASYCIAANMDITTLSSLISHSNPSITLSIYTHEIEATQKQNEIKKLHFDKRS</sequence>
<comment type="similarity">
    <text evidence="2">Belongs to the 'phage' integrase family.</text>
</comment>
<dbReference type="PROSITE" id="PS51898">
    <property type="entry name" value="TYR_RECOMBINASE"/>
    <property type="match status" value="1"/>
</dbReference>
<dbReference type="AlphaFoldDB" id="A0A926EM49"/>
<dbReference type="PANTHER" id="PTHR30349">
    <property type="entry name" value="PHAGE INTEGRASE-RELATED"/>
    <property type="match status" value="1"/>
</dbReference>
<feature type="domain" description="Tyr recombinase" evidence="7">
    <location>
        <begin position="122"/>
        <end position="330"/>
    </location>
</feature>
<evidence type="ECO:0000256" key="5">
    <source>
        <dbReference type="ARBA" id="ARBA00023172"/>
    </source>
</evidence>
<dbReference type="InterPro" id="IPR004107">
    <property type="entry name" value="Integrase_SAM-like_N"/>
</dbReference>
<feature type="domain" description="Core-binding (CB)" evidence="8">
    <location>
        <begin position="17"/>
        <end position="99"/>
    </location>
</feature>
<dbReference type="Gene3D" id="1.10.150.130">
    <property type="match status" value="1"/>
</dbReference>
<name>A0A926EM49_9FIRM</name>
<dbReference type="Gene3D" id="1.10.443.10">
    <property type="entry name" value="Intergrase catalytic core"/>
    <property type="match status" value="1"/>
</dbReference>
<evidence type="ECO:0000313" key="9">
    <source>
        <dbReference type="EMBL" id="MBC8581590.1"/>
    </source>
</evidence>
<evidence type="ECO:0000256" key="1">
    <source>
        <dbReference type="ARBA" id="ARBA00003283"/>
    </source>
</evidence>
<gene>
    <name evidence="9" type="ORF">H8718_19070</name>
</gene>
<evidence type="ECO:0000256" key="3">
    <source>
        <dbReference type="ARBA" id="ARBA00022908"/>
    </source>
</evidence>
<evidence type="ECO:0000256" key="6">
    <source>
        <dbReference type="PROSITE-ProRule" id="PRU01248"/>
    </source>
</evidence>
<dbReference type="InterPro" id="IPR044068">
    <property type="entry name" value="CB"/>
</dbReference>
<dbReference type="PANTHER" id="PTHR30349:SF41">
    <property type="entry name" value="INTEGRASE_RECOMBINASE PROTEIN MJ0367-RELATED"/>
    <property type="match status" value="1"/>
</dbReference>
<dbReference type="GO" id="GO:0003677">
    <property type="term" value="F:DNA binding"/>
    <property type="evidence" value="ECO:0007669"/>
    <property type="project" value="UniProtKB-UniRule"/>
</dbReference>
<evidence type="ECO:0000259" key="7">
    <source>
        <dbReference type="PROSITE" id="PS51898"/>
    </source>
</evidence>
<keyword evidence="3" id="KW-0229">DNA integration</keyword>
<reference evidence="9" key="1">
    <citation type="submission" date="2020-08" db="EMBL/GenBank/DDBJ databases">
        <title>Genome public.</title>
        <authorList>
            <person name="Liu C."/>
            <person name="Sun Q."/>
        </authorList>
    </citation>
    <scope>NUCLEOTIDE SEQUENCE</scope>
    <source>
        <strain evidence="9">NSJ-12</strain>
    </source>
</reference>
<evidence type="ECO:0000259" key="8">
    <source>
        <dbReference type="PROSITE" id="PS51900"/>
    </source>
</evidence>
<dbReference type="GO" id="GO:0015074">
    <property type="term" value="P:DNA integration"/>
    <property type="evidence" value="ECO:0007669"/>
    <property type="project" value="UniProtKB-KW"/>
</dbReference>
<dbReference type="InterPro" id="IPR013762">
    <property type="entry name" value="Integrase-like_cat_sf"/>
</dbReference>
<dbReference type="InterPro" id="IPR010998">
    <property type="entry name" value="Integrase_recombinase_N"/>
</dbReference>
<keyword evidence="4 6" id="KW-0238">DNA-binding</keyword>
<protein>
    <submittedName>
        <fullName evidence="9">Tyrosine-type recombinase/integrase</fullName>
    </submittedName>
</protein>
<comment type="function">
    <text evidence="1">Site-specific tyrosine recombinase, which acts by catalyzing the cutting and rejoining of the recombining DNA molecules.</text>
</comment>
<dbReference type="PROSITE" id="PS51900">
    <property type="entry name" value="CB"/>
    <property type="match status" value="1"/>
</dbReference>
<proteinExistence type="inferred from homology"/>
<evidence type="ECO:0000256" key="4">
    <source>
        <dbReference type="ARBA" id="ARBA00023125"/>
    </source>
</evidence>
<dbReference type="InterPro" id="IPR011010">
    <property type="entry name" value="DNA_brk_join_enz"/>
</dbReference>
<keyword evidence="5" id="KW-0233">DNA recombination</keyword>
<dbReference type="EMBL" id="JACRSY010000062">
    <property type="protein sequence ID" value="MBC8581590.1"/>
    <property type="molecule type" value="Genomic_DNA"/>
</dbReference>
<dbReference type="CDD" id="cd00397">
    <property type="entry name" value="DNA_BRE_C"/>
    <property type="match status" value="1"/>
</dbReference>
<keyword evidence="10" id="KW-1185">Reference proteome</keyword>
<dbReference type="GO" id="GO:0006310">
    <property type="term" value="P:DNA recombination"/>
    <property type="evidence" value="ECO:0007669"/>
    <property type="project" value="UniProtKB-KW"/>
</dbReference>
<evidence type="ECO:0000313" key="10">
    <source>
        <dbReference type="Proteomes" id="UP000655830"/>
    </source>
</evidence>
<accession>A0A926EM49</accession>
<dbReference type="InterPro" id="IPR050090">
    <property type="entry name" value="Tyrosine_recombinase_XerCD"/>
</dbReference>
<dbReference type="Pfam" id="PF00589">
    <property type="entry name" value="Phage_integrase"/>
    <property type="match status" value="1"/>
</dbReference>
<organism evidence="9 10">
    <name type="scientific">Zhenhengia yiwuensis</name>
    <dbReference type="NCBI Taxonomy" id="2763666"/>
    <lineage>
        <taxon>Bacteria</taxon>
        <taxon>Bacillati</taxon>
        <taxon>Bacillota</taxon>
        <taxon>Clostridia</taxon>
        <taxon>Lachnospirales</taxon>
        <taxon>Lachnospiraceae</taxon>
        <taxon>Zhenhengia</taxon>
    </lineage>
</organism>
<dbReference type="RefSeq" id="WP_177672082.1">
    <property type="nucleotide sequence ID" value="NZ_JACRSY010000062.1"/>
</dbReference>
<evidence type="ECO:0000256" key="2">
    <source>
        <dbReference type="ARBA" id="ARBA00008857"/>
    </source>
</evidence>
<dbReference type="Pfam" id="PF02899">
    <property type="entry name" value="Phage_int_SAM_1"/>
    <property type="match status" value="1"/>
</dbReference>